<dbReference type="GO" id="GO:0009279">
    <property type="term" value="C:cell outer membrane"/>
    <property type="evidence" value="ECO:0007669"/>
    <property type="project" value="UniProtKB-SubCell"/>
</dbReference>
<dbReference type="AlphaFoldDB" id="A0A916JL58"/>
<dbReference type="InterPro" id="IPR011659">
    <property type="entry name" value="WD40"/>
</dbReference>
<dbReference type="CDD" id="cd07185">
    <property type="entry name" value="OmpA_C-like"/>
    <property type="match status" value="1"/>
</dbReference>
<sequence length="877" mass="97239">MKLRNLLFALLILLGGVGYCQLSYEHYKEAYKPHYDVLVKNYTPVETFNDLNSGQYGAALIYLYDESLKNKDLQTNISGILTSADRSKVAQGLKECGASYAIKVLGLMKDEWQQEIAWFLDRETYHAIAPSLPAIRDFKPGSAGYLFKKEVKNFGLLYAGGGLDLAYSAFKGLSTYVDAYNGWTTKVGPGGTLYTLSEELNSPGGFKGFTLGAGLKLSNTMYMDIYFQRRATVASGGGESPEAWTKDIKFSMNNINLDFMWMQQPQFISFVQGFGFQYNMGGVKHRSSLTDNKYEKIGDNVSNFGVKYKAGLMINPESLPVMFGVTPYWQINFPKMDFTSVDEANPQLAYGGGDVDDLKSSVSNLGIQLTVNYKFGGKQEVKDYPTFEEELMATMDPHLNTTYEELLPRITPDGKTLYFVRGDHPLNVEGASNTQDIWVSSDIDKGLDKATAKHLGAPFNEGNYNAVVGVSPDENSMVIKGYYKNGEPDGIGYSIIYRTKDGWSKPEGLDIKDYKSMAKGSYVGAYWTQDGKKMILSLSESSTDDLQDMYISELQADGSWSKPKNLGPDINTDAGEHSPFLASDGKTLYFSSNREGGEGGYDIYFTQRMDDSWTKWSEPVNMGSEINSENFDAYYTIDAKGEYAYMVSSENSVGLTDIVRIELEQEVQPDPVVLITGKVLNAKDNSPLEANIAYNGLLDGVNYGIARTNPATGEYKIVLPYGKKYDFSANAANFIGISETMDLTEVGEYKEIVRDLYLVPIEVGSTVRLNNIFFETGKSELKDESYNELNRVVELLNQNPAMTIELSGHTDNVGNAASNKKLSQDRAASCKTYLVEQGIDESRLKAVGYGEDKPVASNDTAEGQAQNRRVEFTILTN</sequence>
<dbReference type="InterPro" id="IPR011042">
    <property type="entry name" value="6-blade_b-propeller_TolB-like"/>
</dbReference>
<name>A0A916JL58_9FLAO</name>
<proteinExistence type="predicted"/>
<feature type="domain" description="OmpA-like" evidence="5">
    <location>
        <begin position="763"/>
        <end position="877"/>
    </location>
</feature>
<dbReference type="Gene3D" id="3.30.1330.60">
    <property type="entry name" value="OmpA-like domain"/>
    <property type="match status" value="1"/>
</dbReference>
<evidence type="ECO:0000256" key="3">
    <source>
        <dbReference type="ARBA" id="ARBA00023237"/>
    </source>
</evidence>
<keyword evidence="3" id="KW-0998">Cell outer membrane</keyword>
<accession>A0A916JL58</accession>
<dbReference type="Pfam" id="PF07676">
    <property type="entry name" value="PD40"/>
    <property type="match status" value="2"/>
</dbReference>
<dbReference type="PRINTS" id="PR01021">
    <property type="entry name" value="OMPADOMAIN"/>
</dbReference>
<dbReference type="PRINTS" id="PR01023">
    <property type="entry name" value="NAFLGMOTY"/>
</dbReference>
<dbReference type="PANTHER" id="PTHR30329:SF21">
    <property type="entry name" value="LIPOPROTEIN YIAD-RELATED"/>
    <property type="match status" value="1"/>
</dbReference>
<dbReference type="SUPFAM" id="SSF82171">
    <property type="entry name" value="DPP6 N-terminal domain-like"/>
    <property type="match status" value="1"/>
</dbReference>
<dbReference type="InterPro" id="IPR006665">
    <property type="entry name" value="OmpA-like"/>
</dbReference>
<evidence type="ECO:0000256" key="1">
    <source>
        <dbReference type="ARBA" id="ARBA00004442"/>
    </source>
</evidence>
<dbReference type="Proteomes" id="UP000683507">
    <property type="component" value="Chromosome"/>
</dbReference>
<dbReference type="Gene3D" id="2.120.10.30">
    <property type="entry name" value="TolB, C-terminal domain"/>
    <property type="match status" value="1"/>
</dbReference>
<dbReference type="EMBL" id="OU015584">
    <property type="protein sequence ID" value="CAG5078243.1"/>
    <property type="molecule type" value="Genomic_DNA"/>
</dbReference>
<dbReference type="SUPFAM" id="SSF103088">
    <property type="entry name" value="OmpA-like"/>
    <property type="match status" value="1"/>
</dbReference>
<comment type="subcellular location">
    <subcellularLocation>
        <location evidence="1">Cell outer membrane</location>
    </subcellularLocation>
</comment>
<organism evidence="6 7">
    <name type="scientific">Parvicella tangerina</name>
    <dbReference type="NCBI Taxonomy" id="2829795"/>
    <lineage>
        <taxon>Bacteria</taxon>
        <taxon>Pseudomonadati</taxon>
        <taxon>Bacteroidota</taxon>
        <taxon>Flavobacteriia</taxon>
        <taxon>Flavobacteriales</taxon>
        <taxon>Parvicellaceae</taxon>
        <taxon>Parvicella</taxon>
    </lineage>
</organism>
<keyword evidence="7" id="KW-1185">Reference proteome</keyword>
<evidence type="ECO:0000313" key="7">
    <source>
        <dbReference type="Proteomes" id="UP000683507"/>
    </source>
</evidence>
<keyword evidence="2 4" id="KW-0472">Membrane</keyword>
<dbReference type="Pfam" id="PF00691">
    <property type="entry name" value="OmpA"/>
    <property type="match status" value="1"/>
</dbReference>
<dbReference type="PROSITE" id="PS51123">
    <property type="entry name" value="OMPA_2"/>
    <property type="match status" value="1"/>
</dbReference>
<dbReference type="KEGG" id="ptan:CRYO30217_00618"/>
<keyword evidence="6" id="KW-0449">Lipoprotein</keyword>
<reference evidence="6" key="1">
    <citation type="submission" date="2021-04" db="EMBL/GenBank/DDBJ databases">
        <authorList>
            <person name="Rodrigo-Torres L."/>
            <person name="Arahal R. D."/>
            <person name="Lucena T."/>
        </authorList>
    </citation>
    <scope>NUCLEOTIDE SEQUENCE</scope>
    <source>
        <strain evidence="6">AS29M-1</strain>
    </source>
</reference>
<dbReference type="RefSeq" id="WP_258540848.1">
    <property type="nucleotide sequence ID" value="NZ_OU015584.1"/>
</dbReference>
<dbReference type="InterPro" id="IPR036737">
    <property type="entry name" value="OmpA-like_sf"/>
</dbReference>
<dbReference type="PANTHER" id="PTHR30329">
    <property type="entry name" value="STATOR ELEMENT OF FLAGELLAR MOTOR COMPLEX"/>
    <property type="match status" value="1"/>
</dbReference>
<protein>
    <submittedName>
        <fullName evidence="6">Peptidoglycan-associated lipoprotein</fullName>
    </submittedName>
</protein>
<evidence type="ECO:0000313" key="6">
    <source>
        <dbReference type="EMBL" id="CAG5078243.1"/>
    </source>
</evidence>
<evidence type="ECO:0000259" key="5">
    <source>
        <dbReference type="PROSITE" id="PS51123"/>
    </source>
</evidence>
<evidence type="ECO:0000256" key="2">
    <source>
        <dbReference type="ARBA" id="ARBA00023136"/>
    </source>
</evidence>
<evidence type="ECO:0000256" key="4">
    <source>
        <dbReference type="PROSITE-ProRule" id="PRU00473"/>
    </source>
</evidence>
<dbReference type="InterPro" id="IPR050330">
    <property type="entry name" value="Bact_OuterMem_StrucFunc"/>
</dbReference>
<gene>
    <name evidence="6" type="primary">pal_6</name>
    <name evidence="6" type="ORF">CRYO30217_00618</name>
</gene>
<dbReference type="InterPro" id="IPR006664">
    <property type="entry name" value="OMP_bac"/>
</dbReference>